<feature type="binding site" evidence="1">
    <location>
        <position position="319"/>
    </location>
    <ligand>
        <name>Mg(2+)</name>
        <dbReference type="ChEBI" id="CHEBI:18420"/>
        <label>1</label>
    </ligand>
</feature>
<dbReference type="EMBL" id="LJPT01000121">
    <property type="protein sequence ID" value="KPW46858.1"/>
    <property type="molecule type" value="Genomic_DNA"/>
</dbReference>
<reference evidence="2 3" key="1">
    <citation type="submission" date="2015-09" db="EMBL/GenBank/DDBJ databases">
        <title>Genome announcement of multiple Pseudomonas syringae strains.</title>
        <authorList>
            <person name="Thakur S."/>
            <person name="Wang P.W."/>
            <person name="Gong Y."/>
            <person name="Weir B.S."/>
            <person name="Guttman D.S."/>
        </authorList>
    </citation>
    <scope>NUCLEOTIDE SEQUENCE [LARGE SCALE GENOMIC DNA]</scope>
    <source>
        <strain evidence="2 3">ICMP4303</strain>
    </source>
</reference>
<accession>A0A0P9L141</accession>
<dbReference type="GO" id="GO:0016787">
    <property type="term" value="F:hydrolase activity"/>
    <property type="evidence" value="ECO:0007669"/>
    <property type="project" value="UniProtKB-KW"/>
</dbReference>
<feature type="binding site" evidence="1">
    <location>
        <position position="317"/>
    </location>
    <ligand>
        <name>Mg(2+)</name>
        <dbReference type="ChEBI" id="CHEBI:18420"/>
        <label>1</label>
    </ligand>
</feature>
<dbReference type="GO" id="GO:0046872">
    <property type="term" value="F:metal ion binding"/>
    <property type="evidence" value="ECO:0007669"/>
    <property type="project" value="UniProtKB-KW"/>
</dbReference>
<dbReference type="InterPro" id="IPR049650">
    <property type="entry name" value="Tri1-like"/>
</dbReference>
<proteinExistence type="predicted"/>
<feature type="binding site" evidence="1">
    <location>
        <position position="320"/>
    </location>
    <ligand>
        <name>Mg(2+)</name>
        <dbReference type="ChEBI" id="CHEBI:18420"/>
        <label>1</label>
    </ligand>
</feature>
<feature type="binding site" evidence="1">
    <location>
        <position position="120"/>
    </location>
    <ligand>
        <name>Mg(2+)</name>
        <dbReference type="ChEBI" id="CHEBI:18420"/>
        <label>1</label>
    </ligand>
</feature>
<dbReference type="NCBIfam" id="NF041672">
    <property type="entry name" value="ADPriboarghdlase"/>
    <property type="match status" value="1"/>
</dbReference>
<gene>
    <name evidence="2" type="ORF">ALO88_04655</name>
</gene>
<dbReference type="Gene3D" id="1.10.4080.10">
    <property type="entry name" value="ADP-ribosylation/Crystallin J1"/>
    <property type="match status" value="1"/>
</dbReference>
<keyword evidence="1" id="KW-0460">Magnesium</keyword>
<feature type="binding site" evidence="1">
    <location>
        <position position="118"/>
    </location>
    <ligand>
        <name>Mg(2+)</name>
        <dbReference type="ChEBI" id="CHEBI:18420"/>
        <label>1</label>
    </ligand>
</feature>
<protein>
    <submittedName>
        <fullName evidence="2">ADP-ribosylglycohydrolase</fullName>
    </submittedName>
</protein>
<dbReference type="AlphaFoldDB" id="A0A0P9L141"/>
<dbReference type="SUPFAM" id="SSF101478">
    <property type="entry name" value="ADP-ribosylglycohydrolase"/>
    <property type="match status" value="1"/>
</dbReference>
<sequence length="375" mass="41349">MTLEGPMIDLRSSSETLDQYVERYDHLLPPPSAQLLQRMDYMLQANAPRLPVEKPGWIASRTCTLTEEQALDRAKGCLLGLAIGDAVGTTLEFLPRDRSHVHDMVGGGPFRLNPGEWTDDTSMALCLADTYLAKGNFDLIDYAERMGRWYINGENSHNGRCFDIGNATRAAIEGRLKNGGHWYGNDDPSTAGNGSIIRLAPTAIFRRHSLSATWRESDAQSQCTHRALEAISCCRLLGAQLHLALNGADKEETLSPMIRPLRPRVLIINAGEYKEKTRDQIRSSGYVIDTLEAALWAVWNTDNFKDAILLAANLGDDADSVAATAGQIAGALYGVSGMPEEWVRNVAWSGHILGLAQQLFERAPPHDYLDESVRD</sequence>
<feature type="binding site" evidence="1">
    <location>
        <position position="119"/>
    </location>
    <ligand>
        <name>Mg(2+)</name>
        <dbReference type="ChEBI" id="CHEBI:18420"/>
        <label>1</label>
    </ligand>
</feature>
<evidence type="ECO:0000313" key="3">
    <source>
        <dbReference type="Proteomes" id="UP000050425"/>
    </source>
</evidence>
<comment type="caution">
    <text evidence="2">The sequence shown here is derived from an EMBL/GenBank/DDBJ whole genome shotgun (WGS) entry which is preliminary data.</text>
</comment>
<dbReference type="PANTHER" id="PTHR16222:SF12">
    <property type="entry name" value="ADP-RIBOSYLGLYCOHYDROLASE-RELATED"/>
    <property type="match status" value="1"/>
</dbReference>
<evidence type="ECO:0000313" key="2">
    <source>
        <dbReference type="EMBL" id="KPW46858.1"/>
    </source>
</evidence>
<keyword evidence="2" id="KW-0378">Hydrolase</keyword>
<dbReference type="InterPro" id="IPR050792">
    <property type="entry name" value="ADP-ribosylglycohydrolase"/>
</dbReference>
<dbReference type="InterPro" id="IPR036705">
    <property type="entry name" value="Ribosyl_crysJ1_sf"/>
</dbReference>
<comment type="cofactor">
    <cofactor evidence="1">
        <name>Mg(2+)</name>
        <dbReference type="ChEBI" id="CHEBI:18420"/>
    </cofactor>
    <text evidence="1">Binds 2 magnesium ions per subunit.</text>
</comment>
<dbReference type="Proteomes" id="UP000050425">
    <property type="component" value="Unassembled WGS sequence"/>
</dbReference>
<dbReference type="InterPro" id="IPR005502">
    <property type="entry name" value="Ribosyl_crysJ1"/>
</dbReference>
<dbReference type="PATRIC" id="fig|251702.3.peg.1135"/>
<name>A0A0P9L141_9PSED</name>
<evidence type="ECO:0000256" key="1">
    <source>
        <dbReference type="PIRSR" id="PIRSR605502-1"/>
    </source>
</evidence>
<dbReference type="Pfam" id="PF03747">
    <property type="entry name" value="ADP_ribosyl_GH"/>
    <property type="match status" value="1"/>
</dbReference>
<dbReference type="PANTHER" id="PTHR16222">
    <property type="entry name" value="ADP-RIBOSYLGLYCOHYDROLASE"/>
    <property type="match status" value="1"/>
</dbReference>
<keyword evidence="1" id="KW-0479">Metal-binding</keyword>
<organism evidence="2 3">
    <name type="scientific">Pseudomonas syringae pv. antirrhini</name>
    <dbReference type="NCBI Taxonomy" id="251702"/>
    <lineage>
        <taxon>Bacteria</taxon>
        <taxon>Pseudomonadati</taxon>
        <taxon>Pseudomonadota</taxon>
        <taxon>Gammaproteobacteria</taxon>
        <taxon>Pseudomonadales</taxon>
        <taxon>Pseudomonadaceae</taxon>
        <taxon>Pseudomonas</taxon>
    </lineage>
</organism>